<comment type="caution">
    <text evidence="2">The sequence shown here is derived from an EMBL/GenBank/DDBJ whole genome shotgun (WGS) entry which is preliminary data.</text>
</comment>
<keyword evidence="3" id="KW-1185">Reference proteome</keyword>
<keyword evidence="1" id="KW-1133">Transmembrane helix</keyword>
<proteinExistence type="predicted"/>
<name>A0A0D8FWQ7_9ACTN</name>
<sequence length="181" mass="19076">MATYRPSYRRALTIPVVLAVIFIAVGLILGQTLGSHQRLVNQQNECRAKQVTVRIASITAATSEHASFEVITIRPHKGISCTLAGYPTLVTHSLSSIVVTHLGPTFGLTAVTLTTTPTAPGELLISPAVTPYGLRLPGTNGLLVVNSSAKPSTTRYRLTPIFASKNTGTVRSLAATDLSVG</sequence>
<dbReference type="AlphaFoldDB" id="A0A0D8FWQ7"/>
<protein>
    <submittedName>
        <fullName evidence="2">Uncharacterized protein</fullName>
    </submittedName>
</protein>
<evidence type="ECO:0000313" key="3">
    <source>
        <dbReference type="Proteomes" id="UP000032336"/>
    </source>
</evidence>
<dbReference type="Proteomes" id="UP000032336">
    <property type="component" value="Unassembled WGS sequence"/>
</dbReference>
<organism evidence="2 3">
    <name type="scientific">Ferrimicrobium acidiphilum DSM 19497</name>
    <dbReference type="NCBI Taxonomy" id="1121877"/>
    <lineage>
        <taxon>Bacteria</taxon>
        <taxon>Bacillati</taxon>
        <taxon>Actinomycetota</taxon>
        <taxon>Acidimicrobiia</taxon>
        <taxon>Acidimicrobiales</taxon>
        <taxon>Acidimicrobiaceae</taxon>
        <taxon>Ferrimicrobium</taxon>
    </lineage>
</organism>
<keyword evidence="1" id="KW-0472">Membrane</keyword>
<feature type="transmembrane region" description="Helical" evidence="1">
    <location>
        <begin position="12"/>
        <end position="33"/>
    </location>
</feature>
<evidence type="ECO:0000313" key="2">
    <source>
        <dbReference type="EMBL" id="KJE77379.1"/>
    </source>
</evidence>
<reference evidence="2 3" key="1">
    <citation type="submission" date="2015-01" db="EMBL/GenBank/DDBJ databases">
        <title>Draft genome of the acidophilic iron oxidizer Ferrimicrobium acidiphilum strain T23.</title>
        <authorList>
            <person name="Poehlein A."/>
            <person name="Eisen S."/>
            <person name="Schloemann M."/>
            <person name="Johnson B.D."/>
            <person name="Daniel R."/>
            <person name="Muehling M."/>
        </authorList>
    </citation>
    <scope>NUCLEOTIDE SEQUENCE [LARGE SCALE GENOMIC DNA]</scope>
    <source>
        <strain evidence="2 3">T23</strain>
    </source>
</reference>
<evidence type="ECO:0000256" key="1">
    <source>
        <dbReference type="SAM" id="Phobius"/>
    </source>
</evidence>
<dbReference type="EMBL" id="JXUW01000005">
    <property type="protein sequence ID" value="KJE77379.1"/>
    <property type="molecule type" value="Genomic_DNA"/>
</dbReference>
<dbReference type="RefSeq" id="WP_035388763.1">
    <property type="nucleotide sequence ID" value="NZ_JQKF01000004.1"/>
</dbReference>
<gene>
    <name evidence="2" type="ORF">FEAC_08130</name>
</gene>
<keyword evidence="1" id="KW-0812">Transmembrane</keyword>
<dbReference type="GeneID" id="78372103"/>
<accession>A0A0D8FWQ7</accession>